<evidence type="ECO:0000256" key="4">
    <source>
        <dbReference type="ARBA" id="ARBA00022448"/>
    </source>
</evidence>
<dbReference type="PANTHER" id="PTHR12455">
    <property type="entry name" value="NUCLEOLAR COMPLEX PROTEIN 4"/>
    <property type="match status" value="1"/>
</dbReference>
<evidence type="ECO:0000259" key="11">
    <source>
        <dbReference type="Pfam" id="PF03914"/>
    </source>
</evidence>
<dbReference type="Proteomes" id="UP000663845">
    <property type="component" value="Unassembled WGS sequence"/>
</dbReference>
<comment type="caution">
    <text evidence="12">The sequence shown here is derived from an EMBL/GenBank/DDBJ whole genome shotgun (WGS) entry which is preliminary data.</text>
</comment>
<dbReference type="GO" id="GO:0042254">
    <property type="term" value="P:ribosome biogenesis"/>
    <property type="evidence" value="ECO:0007669"/>
    <property type="project" value="InterPro"/>
</dbReference>
<accession>A0A814Z897</accession>
<evidence type="ECO:0000313" key="13">
    <source>
        <dbReference type="Proteomes" id="UP000663845"/>
    </source>
</evidence>
<comment type="similarity">
    <text evidence="3">Belongs to the CBF/MAK21 family.</text>
</comment>
<dbReference type="GO" id="GO:0030692">
    <property type="term" value="C:Noc4p-Nop14p complex"/>
    <property type="evidence" value="ECO:0007669"/>
    <property type="project" value="TreeGrafter"/>
</dbReference>
<evidence type="ECO:0000256" key="2">
    <source>
        <dbReference type="ARBA" id="ARBA00005974"/>
    </source>
</evidence>
<dbReference type="Pfam" id="PF03914">
    <property type="entry name" value="CBF"/>
    <property type="match status" value="1"/>
</dbReference>
<keyword evidence="7 10" id="KW-1133">Transmembrane helix</keyword>
<dbReference type="GO" id="GO:0015075">
    <property type="term" value="F:monoatomic ion transmembrane transporter activity"/>
    <property type="evidence" value="ECO:0007669"/>
    <property type="project" value="InterPro"/>
</dbReference>
<comment type="subcellular location">
    <subcellularLocation>
        <location evidence="1">Mitochondrion membrane</location>
        <topology evidence="1">Multi-pass membrane protein</topology>
    </subcellularLocation>
</comment>
<evidence type="ECO:0000256" key="1">
    <source>
        <dbReference type="ARBA" id="ARBA00004225"/>
    </source>
</evidence>
<keyword evidence="8" id="KW-0496">Mitochondrion</keyword>
<keyword evidence="5 10" id="KW-0812">Transmembrane</keyword>
<evidence type="ECO:0000256" key="3">
    <source>
        <dbReference type="ARBA" id="ARBA00007797"/>
    </source>
</evidence>
<evidence type="ECO:0000256" key="8">
    <source>
        <dbReference type="ARBA" id="ARBA00023128"/>
    </source>
</evidence>
<dbReference type="Pfam" id="PF03820">
    <property type="entry name" value="SFXNs"/>
    <property type="match status" value="1"/>
</dbReference>
<dbReference type="EMBL" id="CAJNOG010000435">
    <property type="protein sequence ID" value="CAF1240375.1"/>
    <property type="molecule type" value="Genomic_DNA"/>
</dbReference>
<feature type="domain" description="CCAAT-binding factor" evidence="11">
    <location>
        <begin position="196"/>
        <end position="345"/>
    </location>
</feature>
<dbReference type="InterPro" id="IPR004686">
    <property type="entry name" value="Mtc"/>
</dbReference>
<name>A0A814Z897_9BILA</name>
<dbReference type="GO" id="GO:0031966">
    <property type="term" value="C:mitochondrial membrane"/>
    <property type="evidence" value="ECO:0007669"/>
    <property type="project" value="UniProtKB-SubCell"/>
</dbReference>
<evidence type="ECO:0000313" key="12">
    <source>
        <dbReference type="EMBL" id="CAF1240375.1"/>
    </source>
</evidence>
<evidence type="ECO:0000256" key="7">
    <source>
        <dbReference type="ARBA" id="ARBA00022989"/>
    </source>
</evidence>
<dbReference type="GO" id="GO:0032040">
    <property type="term" value="C:small-subunit processome"/>
    <property type="evidence" value="ECO:0007669"/>
    <property type="project" value="TreeGrafter"/>
</dbReference>
<dbReference type="GO" id="GO:0006865">
    <property type="term" value="P:amino acid transport"/>
    <property type="evidence" value="ECO:0007669"/>
    <property type="project" value="UniProtKB-KW"/>
</dbReference>
<keyword evidence="9 10" id="KW-0472">Membrane</keyword>
<sequence>MIGYVPFGTPIVVGLLLPDPTLKQIIFWQWFNQSHNAGVNYANRNATQHTPVSKFAIGYLSAVTVSVSIAVGLTMIIRRAKSLPPTLKNVVQRFVPLPAVACASTCNVLFMRFHELYDGIEVLDEKDKPIGISKVAAKKALTEMAMARAFLPVDAALYRRILLQIPTKIIPRMANPLLLADFLTSSYETQSNASKILALHGLYVLLTQYNLEYPFFFGKLYSLLTIDLFNAKYKARFFYLLDIFLQSSHLPVNLVASFAKRLARLALLIPQYDQCLIITFIYNLCIRHPQIRIMIDRQPSQSTDPIKDNYFSEEIDPNKTNAIDSSLWEIETLTHHHHPDVATCALAFTSLRKINSERDIHDLLEIDYDEMFEHDINRRIRSRKTKDKTKTTTECPINYNVTVNLFD</sequence>
<comment type="similarity">
    <text evidence="2">Belongs to the sideroflexin family.</text>
</comment>
<protein>
    <recommendedName>
        <fullName evidence="11">CCAAT-binding factor domain-containing protein</fullName>
    </recommendedName>
</protein>
<evidence type="ECO:0000256" key="9">
    <source>
        <dbReference type="ARBA" id="ARBA00023136"/>
    </source>
</evidence>
<evidence type="ECO:0000256" key="5">
    <source>
        <dbReference type="ARBA" id="ARBA00022692"/>
    </source>
</evidence>
<evidence type="ECO:0000256" key="10">
    <source>
        <dbReference type="SAM" id="Phobius"/>
    </source>
</evidence>
<keyword evidence="6" id="KW-0029">Amino-acid transport</keyword>
<dbReference type="InterPro" id="IPR027193">
    <property type="entry name" value="Noc4"/>
</dbReference>
<dbReference type="PANTHER" id="PTHR12455:SF0">
    <property type="entry name" value="NUCLEOLAR COMPLEX PROTEIN 4 HOMOLOG"/>
    <property type="match status" value="1"/>
</dbReference>
<evidence type="ECO:0000256" key="6">
    <source>
        <dbReference type="ARBA" id="ARBA00022970"/>
    </source>
</evidence>
<reference evidence="12" key="1">
    <citation type="submission" date="2021-02" db="EMBL/GenBank/DDBJ databases">
        <authorList>
            <person name="Nowell W R."/>
        </authorList>
    </citation>
    <scope>NUCLEOTIDE SEQUENCE</scope>
</reference>
<organism evidence="12 13">
    <name type="scientific">Adineta steineri</name>
    <dbReference type="NCBI Taxonomy" id="433720"/>
    <lineage>
        <taxon>Eukaryota</taxon>
        <taxon>Metazoa</taxon>
        <taxon>Spiralia</taxon>
        <taxon>Gnathifera</taxon>
        <taxon>Rotifera</taxon>
        <taxon>Eurotatoria</taxon>
        <taxon>Bdelloidea</taxon>
        <taxon>Adinetida</taxon>
        <taxon>Adinetidae</taxon>
        <taxon>Adineta</taxon>
    </lineage>
</organism>
<gene>
    <name evidence="12" type="ORF">JYZ213_LOCUS29039</name>
</gene>
<dbReference type="InterPro" id="IPR005612">
    <property type="entry name" value="CCAAT-binding_factor"/>
</dbReference>
<dbReference type="AlphaFoldDB" id="A0A814Z897"/>
<keyword evidence="4" id="KW-0813">Transport</keyword>
<feature type="transmembrane region" description="Helical" evidence="10">
    <location>
        <begin position="56"/>
        <end position="77"/>
    </location>
</feature>
<proteinExistence type="inferred from homology"/>